<dbReference type="SUPFAM" id="SSF48264">
    <property type="entry name" value="Cytochrome P450"/>
    <property type="match status" value="1"/>
</dbReference>
<protein>
    <submittedName>
        <fullName evidence="3">Cytochrome P450</fullName>
    </submittedName>
</protein>
<keyword evidence="2" id="KW-0479">Metal-binding</keyword>
<dbReference type="Proteomes" id="UP000246077">
    <property type="component" value="Unassembled WGS sequence"/>
</dbReference>
<sequence length="493" mass="55115">MASANAELWRLGGRRRLPLIVRLSAGGQGLPERGGENAFDCAIIESVRISKSLHGVGGLRPETFRNTGGRNVNEAINWAHSGPDVFEKIPLEDIDVSNPELFRDNVAEKLFSRLRKEDPVHFCKTSMFGPYWSVTKFKDIVQVETNPKVYSSDHSYGGITIIDGESNSAVVLPMFIAMDPPKHDVQRKAVSPVVAPENLAKLEGLIRQRTARALAELPVNETFNWVELVSKNLTTQMLATLFDFPWEDRAKLTYWSDVTTALRGTGLVDTEEQRMAILGECAAYMTRLWNERVNAEPGNDLISLLAHSDATRNMAPEEFMGNVLLLIVGGNDTTRNTMSGSVLALNTHMAEYEKLCANPSLIPSMVSETIRWQTPLSHMRRTALEDTELGGKLIRKGDKVVMWYASGNRDEDEIENANSYLIDRAQPRHHLSFGFGIHRCVGNRLAELQLRIVWEEALKRWPKAGQIQVVGEPKRVLSPFVQGYESLPVRIAA</sequence>
<dbReference type="PRINTS" id="PR00385">
    <property type="entry name" value="P450"/>
</dbReference>
<dbReference type="InterPro" id="IPR001128">
    <property type="entry name" value="Cyt_P450"/>
</dbReference>
<keyword evidence="4" id="KW-1185">Reference proteome</keyword>
<comment type="similarity">
    <text evidence="1 2">Belongs to the cytochrome P450 family.</text>
</comment>
<gene>
    <name evidence="3" type="ORF">DKG75_06080</name>
</gene>
<dbReference type="GO" id="GO:0005506">
    <property type="term" value="F:iron ion binding"/>
    <property type="evidence" value="ECO:0007669"/>
    <property type="project" value="InterPro"/>
</dbReference>
<dbReference type="PRINTS" id="PR00359">
    <property type="entry name" value="BP450"/>
</dbReference>
<evidence type="ECO:0000313" key="3">
    <source>
        <dbReference type="EMBL" id="PWR21567.1"/>
    </source>
</evidence>
<keyword evidence="2" id="KW-0408">Iron</keyword>
<evidence type="ECO:0000313" key="4">
    <source>
        <dbReference type="Proteomes" id="UP000246077"/>
    </source>
</evidence>
<dbReference type="OrthoDB" id="9801155at2"/>
<dbReference type="PROSITE" id="PS00086">
    <property type="entry name" value="CYTOCHROME_P450"/>
    <property type="match status" value="1"/>
</dbReference>
<comment type="caution">
    <text evidence="3">The sequence shown here is derived from an EMBL/GenBank/DDBJ whole genome shotgun (WGS) entry which is preliminary data.</text>
</comment>
<dbReference type="CDD" id="cd11033">
    <property type="entry name" value="CYP142-like"/>
    <property type="match status" value="1"/>
</dbReference>
<name>A0A317E3D8_9PROT</name>
<proteinExistence type="inferred from homology"/>
<organism evidence="3 4">
    <name type="scientific">Zavarzinia compransoris</name>
    <dbReference type="NCBI Taxonomy" id="1264899"/>
    <lineage>
        <taxon>Bacteria</taxon>
        <taxon>Pseudomonadati</taxon>
        <taxon>Pseudomonadota</taxon>
        <taxon>Alphaproteobacteria</taxon>
        <taxon>Rhodospirillales</taxon>
        <taxon>Zavarziniaceae</taxon>
        <taxon>Zavarzinia</taxon>
    </lineage>
</organism>
<dbReference type="PANTHER" id="PTHR46696">
    <property type="entry name" value="P450, PUTATIVE (EUROFUNG)-RELATED"/>
    <property type="match status" value="1"/>
</dbReference>
<dbReference type="PANTHER" id="PTHR46696:SF1">
    <property type="entry name" value="CYTOCHROME P450 YJIB-RELATED"/>
    <property type="match status" value="1"/>
</dbReference>
<evidence type="ECO:0000256" key="2">
    <source>
        <dbReference type="RuleBase" id="RU000461"/>
    </source>
</evidence>
<keyword evidence="2" id="KW-0349">Heme</keyword>
<dbReference type="Gene3D" id="1.10.630.10">
    <property type="entry name" value="Cytochrome P450"/>
    <property type="match status" value="1"/>
</dbReference>
<dbReference type="GO" id="GO:0004497">
    <property type="term" value="F:monooxygenase activity"/>
    <property type="evidence" value="ECO:0007669"/>
    <property type="project" value="UniProtKB-KW"/>
</dbReference>
<keyword evidence="2" id="KW-0503">Monooxygenase</keyword>
<dbReference type="AlphaFoldDB" id="A0A317E3D8"/>
<dbReference type="GO" id="GO:0016705">
    <property type="term" value="F:oxidoreductase activity, acting on paired donors, with incorporation or reduction of molecular oxygen"/>
    <property type="evidence" value="ECO:0007669"/>
    <property type="project" value="InterPro"/>
</dbReference>
<dbReference type="Pfam" id="PF00067">
    <property type="entry name" value="p450"/>
    <property type="match status" value="1"/>
</dbReference>
<dbReference type="InterPro" id="IPR002397">
    <property type="entry name" value="Cyt_P450_B"/>
</dbReference>
<reference evidence="4" key="1">
    <citation type="submission" date="2018-05" db="EMBL/GenBank/DDBJ databases">
        <title>Zavarzinia sp. HR-AS.</title>
        <authorList>
            <person name="Lee Y."/>
            <person name="Jeon C.O."/>
        </authorList>
    </citation>
    <scope>NUCLEOTIDE SEQUENCE [LARGE SCALE GENOMIC DNA]</scope>
    <source>
        <strain evidence="4">DSM 1231</strain>
    </source>
</reference>
<keyword evidence="2" id="KW-0560">Oxidoreductase</keyword>
<dbReference type="GO" id="GO:0020037">
    <property type="term" value="F:heme binding"/>
    <property type="evidence" value="ECO:0007669"/>
    <property type="project" value="InterPro"/>
</dbReference>
<dbReference type="InterPro" id="IPR036396">
    <property type="entry name" value="Cyt_P450_sf"/>
</dbReference>
<dbReference type="InterPro" id="IPR017972">
    <property type="entry name" value="Cyt_P450_CS"/>
</dbReference>
<accession>A0A317E3D8</accession>
<dbReference type="EMBL" id="QGLF01000002">
    <property type="protein sequence ID" value="PWR21567.1"/>
    <property type="molecule type" value="Genomic_DNA"/>
</dbReference>
<evidence type="ECO:0000256" key="1">
    <source>
        <dbReference type="ARBA" id="ARBA00010617"/>
    </source>
</evidence>